<dbReference type="Proteomes" id="UP000433483">
    <property type="component" value="Unassembled WGS sequence"/>
</dbReference>
<dbReference type="EMBL" id="QXFZ01000892">
    <property type="protein sequence ID" value="KAE9101972.1"/>
    <property type="molecule type" value="Genomic_DNA"/>
</dbReference>
<dbReference type="Proteomes" id="UP000440367">
    <property type="component" value="Unassembled WGS sequence"/>
</dbReference>
<dbReference type="AlphaFoldDB" id="A0A6A3RRP8"/>
<proteinExistence type="predicted"/>
<evidence type="ECO:0000313" key="5">
    <source>
        <dbReference type="Proteomes" id="UP000440367"/>
    </source>
</evidence>
<evidence type="ECO:0000313" key="2">
    <source>
        <dbReference type="EMBL" id="KAE9203082.1"/>
    </source>
</evidence>
<sequence length="88" mass="9974">MIVPAMLFELLDRQDDPLGRDVLKEVLGHVQAGVRIEREPSRVDVRSAPVMRCWMRKECASARKTQYGPTQVMSSLLPLFSSTLDRST</sequence>
<dbReference type="Proteomes" id="UP000441208">
    <property type="component" value="Unassembled WGS sequence"/>
</dbReference>
<organism evidence="1 6">
    <name type="scientific">Phytophthora fragariae</name>
    <dbReference type="NCBI Taxonomy" id="53985"/>
    <lineage>
        <taxon>Eukaryota</taxon>
        <taxon>Sar</taxon>
        <taxon>Stramenopiles</taxon>
        <taxon>Oomycota</taxon>
        <taxon>Peronosporomycetes</taxon>
        <taxon>Peronosporales</taxon>
        <taxon>Peronosporaceae</taxon>
        <taxon>Phytophthora</taxon>
    </lineage>
</organism>
<accession>A0A6A3RRP8</accession>
<reference evidence="4 5" key="1">
    <citation type="submission" date="2018-08" db="EMBL/GenBank/DDBJ databases">
        <title>Genomic investigation of the strawberry pathogen Phytophthora fragariae indicates pathogenicity is determined by transcriptional variation in three key races.</title>
        <authorList>
            <person name="Adams T.M."/>
            <person name="Armitage A.D."/>
            <person name="Sobczyk M.K."/>
            <person name="Bates H.J."/>
            <person name="Dunwell J.M."/>
            <person name="Nellist C.F."/>
            <person name="Harrison R.J."/>
        </authorList>
    </citation>
    <scope>NUCLEOTIDE SEQUENCE [LARGE SCALE GENOMIC DNA]</scope>
    <source>
        <strain evidence="3 5">BC-1</strain>
        <strain evidence="2 4">NOV-27</strain>
        <strain evidence="1 6">NOV-71</strain>
    </source>
</reference>
<keyword evidence="4" id="KW-1185">Reference proteome</keyword>
<gene>
    <name evidence="3" type="ORF">PF002_g15659</name>
    <name evidence="2" type="ORF">PF005_g14330</name>
    <name evidence="1" type="ORF">PF007_g14926</name>
</gene>
<comment type="caution">
    <text evidence="1">The sequence shown here is derived from an EMBL/GenBank/DDBJ whole genome shotgun (WGS) entry which is preliminary data.</text>
</comment>
<dbReference type="EMBL" id="QXGD01000889">
    <property type="protein sequence ID" value="KAE9221217.1"/>
    <property type="molecule type" value="Genomic_DNA"/>
</dbReference>
<protein>
    <submittedName>
        <fullName evidence="1">Uncharacterized protein</fullName>
    </submittedName>
</protein>
<evidence type="ECO:0000313" key="3">
    <source>
        <dbReference type="EMBL" id="KAE9221217.1"/>
    </source>
</evidence>
<name>A0A6A3RRP8_9STRA</name>
<evidence type="ECO:0000313" key="4">
    <source>
        <dbReference type="Proteomes" id="UP000433483"/>
    </source>
</evidence>
<dbReference type="EMBL" id="QXGB01000839">
    <property type="protein sequence ID" value="KAE9203082.1"/>
    <property type="molecule type" value="Genomic_DNA"/>
</dbReference>
<dbReference type="OrthoDB" id="10280502at2759"/>
<evidence type="ECO:0000313" key="1">
    <source>
        <dbReference type="EMBL" id="KAE9101972.1"/>
    </source>
</evidence>
<evidence type="ECO:0000313" key="6">
    <source>
        <dbReference type="Proteomes" id="UP000441208"/>
    </source>
</evidence>